<proteinExistence type="predicted"/>
<evidence type="ECO:0000256" key="5">
    <source>
        <dbReference type="ARBA" id="ARBA00022793"/>
    </source>
</evidence>
<name>A0A7V1GES9_9GAMM</name>
<evidence type="ECO:0000256" key="2">
    <source>
        <dbReference type="ARBA" id="ARBA00004754"/>
    </source>
</evidence>
<dbReference type="GO" id="GO:0051997">
    <property type="term" value="F:2-oxo-4-hydroxy-4-carboxy-5-ureidoimidazoline decarboxylase activity"/>
    <property type="evidence" value="ECO:0007669"/>
    <property type="project" value="UniProtKB-EC"/>
</dbReference>
<accession>A0A7V1GES9</accession>
<evidence type="ECO:0000256" key="6">
    <source>
        <dbReference type="ARBA" id="ARBA00023239"/>
    </source>
</evidence>
<dbReference type="InterPro" id="IPR018020">
    <property type="entry name" value="OHCU_decarboxylase"/>
</dbReference>
<dbReference type="InterPro" id="IPR036778">
    <property type="entry name" value="OHCU_decarboxylase_sf"/>
</dbReference>
<dbReference type="NCBIfam" id="NF010372">
    <property type="entry name" value="PRK13798.1"/>
    <property type="match status" value="1"/>
</dbReference>
<dbReference type="AlphaFoldDB" id="A0A7V1GES9"/>
<evidence type="ECO:0000256" key="4">
    <source>
        <dbReference type="ARBA" id="ARBA00022631"/>
    </source>
</evidence>
<comment type="caution">
    <text evidence="8">The sequence shown here is derived from an EMBL/GenBank/DDBJ whole genome shotgun (WGS) entry which is preliminary data.</text>
</comment>
<protein>
    <recommendedName>
        <fullName evidence="3">2-oxo-4-hydroxy-4-carboxy-5-ureidoimidazoline decarboxylase</fullName>
        <ecNumber evidence="3">4.1.1.97</ecNumber>
    </recommendedName>
</protein>
<keyword evidence="6 8" id="KW-0456">Lyase</keyword>
<dbReference type="Gene3D" id="1.10.3330.10">
    <property type="entry name" value="Oxo-4-hydroxy-4-carboxy-5-ureidoimidazoline decarboxylase"/>
    <property type="match status" value="1"/>
</dbReference>
<dbReference type="EMBL" id="DRGM01000128">
    <property type="protein sequence ID" value="HEA17196.1"/>
    <property type="molecule type" value="Genomic_DNA"/>
</dbReference>
<dbReference type="PANTHER" id="PTHR43466">
    <property type="entry name" value="2-OXO-4-HYDROXY-4-CARBOXY-5-UREIDOIMIDAZOLINE DECARBOXYLASE-RELATED"/>
    <property type="match status" value="1"/>
</dbReference>
<dbReference type="GO" id="GO:0019628">
    <property type="term" value="P:urate catabolic process"/>
    <property type="evidence" value="ECO:0007669"/>
    <property type="project" value="TreeGrafter"/>
</dbReference>
<evidence type="ECO:0000256" key="1">
    <source>
        <dbReference type="ARBA" id="ARBA00001163"/>
    </source>
</evidence>
<evidence type="ECO:0000313" key="8">
    <source>
        <dbReference type="EMBL" id="HEA17196.1"/>
    </source>
</evidence>
<keyword evidence="5" id="KW-0210">Decarboxylase</keyword>
<dbReference type="Proteomes" id="UP000886188">
    <property type="component" value="Unassembled WGS sequence"/>
</dbReference>
<dbReference type="NCBIfam" id="TIGR03180">
    <property type="entry name" value="UraD_2"/>
    <property type="match status" value="1"/>
</dbReference>
<feature type="domain" description="Oxo-4-hydroxy-4-carboxy-5-ureidoimidazoline decarboxylase" evidence="7">
    <location>
        <begin position="7"/>
        <end position="163"/>
    </location>
</feature>
<keyword evidence="4" id="KW-0659">Purine metabolism</keyword>
<sequence length="166" mass="18444">MKSIKLNTLTKTQAQQALMHCCAAPNWVAGMLKALPFENKQQVFECAQNVWEGLTEPDYLAAFEGHPQIGDLSTLSKKYAATAQKAGHEQAGMNKANEQTLQTMIALNKQYLTKFGFIFIVCASGKTAEQMLTLLEQRINNTRITELNIAANEQAKITKIRLEALL</sequence>
<evidence type="ECO:0000259" key="7">
    <source>
        <dbReference type="Pfam" id="PF09349"/>
    </source>
</evidence>
<dbReference type="Pfam" id="PF09349">
    <property type="entry name" value="OHCU_decarbox"/>
    <property type="match status" value="1"/>
</dbReference>
<dbReference type="InterPro" id="IPR017595">
    <property type="entry name" value="OHCU_decarboxylase-2"/>
</dbReference>
<evidence type="ECO:0000256" key="3">
    <source>
        <dbReference type="ARBA" id="ARBA00012257"/>
    </source>
</evidence>
<dbReference type="EC" id="4.1.1.97" evidence="3"/>
<comment type="catalytic activity">
    <reaction evidence="1">
        <text>5-hydroxy-2-oxo-4-ureido-2,5-dihydro-1H-imidazole-5-carboxylate + H(+) = (S)-allantoin + CO2</text>
        <dbReference type="Rhea" id="RHEA:26301"/>
        <dbReference type="ChEBI" id="CHEBI:15378"/>
        <dbReference type="ChEBI" id="CHEBI:15678"/>
        <dbReference type="ChEBI" id="CHEBI:16526"/>
        <dbReference type="ChEBI" id="CHEBI:58639"/>
        <dbReference type="EC" id="4.1.1.97"/>
    </reaction>
</comment>
<organism evidence="8">
    <name type="scientific">Pseudoalteromonas prydzensis</name>
    <dbReference type="NCBI Taxonomy" id="182141"/>
    <lineage>
        <taxon>Bacteria</taxon>
        <taxon>Pseudomonadati</taxon>
        <taxon>Pseudomonadota</taxon>
        <taxon>Gammaproteobacteria</taxon>
        <taxon>Alteromonadales</taxon>
        <taxon>Pseudoalteromonadaceae</taxon>
        <taxon>Pseudoalteromonas</taxon>
    </lineage>
</organism>
<dbReference type="GO" id="GO:0006144">
    <property type="term" value="P:purine nucleobase metabolic process"/>
    <property type="evidence" value="ECO:0007669"/>
    <property type="project" value="UniProtKB-KW"/>
</dbReference>
<reference evidence="8" key="1">
    <citation type="journal article" date="2020" name="mSystems">
        <title>Genome- and Community-Level Interaction Insights into Carbon Utilization and Element Cycling Functions of Hydrothermarchaeota in Hydrothermal Sediment.</title>
        <authorList>
            <person name="Zhou Z."/>
            <person name="Liu Y."/>
            <person name="Xu W."/>
            <person name="Pan J."/>
            <person name="Luo Z.H."/>
            <person name="Li M."/>
        </authorList>
    </citation>
    <scope>NUCLEOTIDE SEQUENCE [LARGE SCALE GENOMIC DNA]</scope>
    <source>
        <strain evidence="8">HyVt-346</strain>
    </source>
</reference>
<dbReference type="PANTHER" id="PTHR43466:SF1">
    <property type="entry name" value="2-OXO-4-HYDROXY-4-CARBOXY-5-UREIDOIMIDAZOLINE DECARBOXYLASE-RELATED"/>
    <property type="match status" value="1"/>
</dbReference>
<gene>
    <name evidence="8" type="primary">uraD</name>
    <name evidence="8" type="ORF">ENH88_12265</name>
</gene>
<dbReference type="SUPFAM" id="SSF158694">
    <property type="entry name" value="UraD-Like"/>
    <property type="match status" value="1"/>
</dbReference>
<comment type="pathway">
    <text evidence="2">Purine metabolism; urate degradation; (S)-allantoin from urate: step 3/3.</text>
</comment>
<dbReference type="RefSeq" id="WP_304182525.1">
    <property type="nucleotide sequence ID" value="NZ_DRGM01000128.1"/>
</dbReference>